<proteinExistence type="predicted"/>
<dbReference type="AlphaFoldDB" id="A0A833T6I2"/>
<dbReference type="Gene3D" id="3.20.20.80">
    <property type="entry name" value="Glycosidases"/>
    <property type="match status" value="1"/>
</dbReference>
<keyword evidence="2" id="KW-1185">Reference proteome</keyword>
<comment type="caution">
    <text evidence="1">The sequence shown here is derived from an EMBL/GenBank/DDBJ whole genome shotgun (WGS) entry which is preliminary data.</text>
</comment>
<dbReference type="PANTHER" id="PTHR46959:SF2">
    <property type="entry name" value="SULFOQUINOVOSIDASE"/>
    <property type="match status" value="1"/>
</dbReference>
<dbReference type="Proteomes" id="UP000602510">
    <property type="component" value="Unassembled WGS sequence"/>
</dbReference>
<reference evidence="1" key="1">
    <citation type="submission" date="2020-04" db="EMBL/GenBank/DDBJ databases">
        <title>Hybrid Assembly of Korean Phytophthora infestans isolates.</title>
        <authorList>
            <person name="Prokchorchik M."/>
            <person name="Lee Y."/>
            <person name="Seo J."/>
            <person name="Cho J.-H."/>
            <person name="Park Y.-E."/>
            <person name="Jang D.-C."/>
            <person name="Im J.-S."/>
            <person name="Choi J.-G."/>
            <person name="Park H.-J."/>
            <person name="Lee G.-B."/>
            <person name="Lee Y.-G."/>
            <person name="Hong S.-Y."/>
            <person name="Cho K."/>
            <person name="Sohn K.H."/>
        </authorList>
    </citation>
    <scope>NUCLEOTIDE SEQUENCE</scope>
    <source>
        <strain evidence="1">KR_1_A1</strain>
    </source>
</reference>
<name>A0A833T6I2_PHYIN</name>
<organism evidence="1 2">
    <name type="scientific">Phytophthora infestans</name>
    <name type="common">Potato late blight agent</name>
    <name type="synonym">Botrytis infestans</name>
    <dbReference type="NCBI Taxonomy" id="4787"/>
    <lineage>
        <taxon>Eukaryota</taxon>
        <taxon>Sar</taxon>
        <taxon>Stramenopiles</taxon>
        <taxon>Oomycota</taxon>
        <taxon>Peronosporomycetes</taxon>
        <taxon>Peronosporales</taxon>
        <taxon>Peronosporaceae</taxon>
        <taxon>Phytophthora</taxon>
    </lineage>
</organism>
<evidence type="ECO:0000313" key="1">
    <source>
        <dbReference type="EMBL" id="KAF4038230.1"/>
    </source>
</evidence>
<evidence type="ECO:0000313" key="2">
    <source>
        <dbReference type="Proteomes" id="UP000602510"/>
    </source>
</evidence>
<dbReference type="PANTHER" id="PTHR46959">
    <property type="entry name" value="SULFOQUINOVOSIDASE"/>
    <property type="match status" value="1"/>
</dbReference>
<gene>
    <name evidence="1" type="ORF">GN244_ATG09647</name>
</gene>
<sequence length="475" mass="52949">MTPNRYFNASVVGDNVTNVYMAWLDGRAAKSNPLLEATNALAKVTGRQPESPDWSHDGAILGGQDFVEEVVQNDLSANMPLMSVWLQNWPGTRLQTGAYGVSLHRLWWNWEPDMTLYPTWARWVPHLQSTYGVRTMSYINTFLTNVSTKSTGYNTSFYEIAVSEGRFVANAQPAMVSTIDWLKKLVKKQYYSVPISGMMQDCAYPVVSDTIDPRVFHNDYPTLWATLLRDVMTELGFQNDTIAAPAPFQPNTRTCSGLVTRTLTNISDGMRAVISSTLHVGFGTHSDIGGYTNTSATVGSITRNTALLGRWGELGAFSGTAFRTHEGNIPQMNAQAFNARLFRSLNPYRLPLLDEYQMNDWPLVRHPMVYSSNDSVARAVIAGWARLSSSVEVYMYLPLLQVDSQGTTVNSTAFAYKHLWSGEEFAPGQTVRVDASWGKPGVFMRWPVTEKEGLQLQQLWEFGVAENATALLTEA</sequence>
<dbReference type="EMBL" id="WSZM01000208">
    <property type="protein sequence ID" value="KAF4038230.1"/>
    <property type="molecule type" value="Genomic_DNA"/>
</dbReference>
<accession>A0A833T6I2</accession>
<dbReference type="InterPro" id="IPR052990">
    <property type="entry name" value="Sulfoquinovosidase_GH31"/>
</dbReference>
<protein>
    <submittedName>
        <fullName evidence="1">Putative alpha-glucosidase protein</fullName>
    </submittedName>
</protein>